<reference evidence="2" key="1">
    <citation type="journal article" date="2019" name="Int. J. Syst. Evol. Microbiol.">
        <title>The Global Catalogue of Microorganisms (GCM) 10K type strain sequencing project: providing services to taxonomists for standard genome sequencing and annotation.</title>
        <authorList>
            <consortium name="The Broad Institute Genomics Platform"/>
            <consortium name="The Broad Institute Genome Sequencing Center for Infectious Disease"/>
            <person name="Wu L."/>
            <person name="Ma J."/>
        </authorList>
    </citation>
    <scope>NUCLEOTIDE SEQUENCE [LARGE SCALE GENOMIC DNA]</scope>
    <source>
        <strain evidence="2">JCM 19015</strain>
    </source>
</reference>
<keyword evidence="2" id="KW-1185">Reference proteome</keyword>
<dbReference type="EMBL" id="BAABLP010000006">
    <property type="protein sequence ID" value="GAA4752480.1"/>
    <property type="molecule type" value="Genomic_DNA"/>
</dbReference>
<evidence type="ECO:0000313" key="2">
    <source>
        <dbReference type="Proteomes" id="UP001500121"/>
    </source>
</evidence>
<protein>
    <submittedName>
        <fullName evidence="1">Uncharacterized protein</fullName>
    </submittedName>
</protein>
<evidence type="ECO:0000313" key="1">
    <source>
        <dbReference type="EMBL" id="GAA4752480.1"/>
    </source>
</evidence>
<proteinExistence type="predicted"/>
<gene>
    <name evidence="1" type="ORF">GCM10025783_26590</name>
</gene>
<sequence length="54" mass="5937">MIWPPTVEAMVSPTMPPTWLTIVPCASSVVMRMSACFGEVEETEAIDFEKVFGS</sequence>
<organism evidence="1 2">
    <name type="scientific">Amnibacterium soli</name>
    <dbReference type="NCBI Taxonomy" id="1282736"/>
    <lineage>
        <taxon>Bacteria</taxon>
        <taxon>Bacillati</taxon>
        <taxon>Actinomycetota</taxon>
        <taxon>Actinomycetes</taxon>
        <taxon>Micrococcales</taxon>
        <taxon>Microbacteriaceae</taxon>
        <taxon>Amnibacterium</taxon>
    </lineage>
</organism>
<accession>A0ABP8ZC21</accession>
<comment type="caution">
    <text evidence="1">The sequence shown here is derived from an EMBL/GenBank/DDBJ whole genome shotgun (WGS) entry which is preliminary data.</text>
</comment>
<dbReference type="RefSeq" id="WP_345481763.1">
    <property type="nucleotide sequence ID" value="NZ_BAABLP010000006.1"/>
</dbReference>
<name>A0ABP8ZC21_9MICO</name>
<dbReference type="Proteomes" id="UP001500121">
    <property type="component" value="Unassembled WGS sequence"/>
</dbReference>